<reference evidence="3 4" key="1">
    <citation type="submission" date="2016-08" db="EMBL/GenBank/DDBJ databases">
        <title>Draft genome sequence of Candidatus Piscirickettsia litoralis, from seawater.</title>
        <authorList>
            <person name="Wan X."/>
            <person name="Lee A.J."/>
            <person name="Hou S."/>
            <person name="Donachie S.P."/>
        </authorList>
    </citation>
    <scope>NUCLEOTIDE SEQUENCE [LARGE SCALE GENOMIC DNA]</scope>
    <source>
        <strain evidence="3 4">Y2</strain>
    </source>
</reference>
<protein>
    <recommendedName>
        <fullName evidence="2">AMP-dependent synthetase/ligase domain-containing protein</fullName>
    </recommendedName>
</protein>
<evidence type="ECO:0000313" key="4">
    <source>
        <dbReference type="Proteomes" id="UP000094329"/>
    </source>
</evidence>
<sequence>MSWRRLLTLAQTTAQHFKHWQGSTILATVPSQHMYGLEHRLFWALPLQANVHDQMAQLPSDILKRLSQLGTDSILITTPFHLNACVQSGLNFPNIRGVLSATAPLSQNLAKHVEALFKAPVYEIYGSTETGAIATRQAAYEQDWQLFSGRSIIKKAQRFYLSQTQSDGSPNILTELHDTIENITDNRFTLGPRSNDLIKVAGKRASLAELHHTVKEISGIKDAAFYLPEQESHTKLYQRLILFVCFDEKLVTTTMIKQKIKQYFDPIFVPKEIYKLEELPRNEVSKLTLSSLKELLERCRHEI</sequence>
<evidence type="ECO:0000313" key="3">
    <source>
        <dbReference type="EMBL" id="ODN42746.1"/>
    </source>
</evidence>
<dbReference type="InterPro" id="IPR000873">
    <property type="entry name" value="AMP-dep_synth/lig_dom"/>
</dbReference>
<dbReference type="Proteomes" id="UP000094329">
    <property type="component" value="Unassembled WGS sequence"/>
</dbReference>
<gene>
    <name evidence="3" type="ORF">BGC07_07195</name>
</gene>
<dbReference type="Pfam" id="PF00501">
    <property type="entry name" value="AMP-binding"/>
    <property type="match status" value="1"/>
</dbReference>
<comment type="caution">
    <text evidence="3">The sequence shown here is derived from an EMBL/GenBank/DDBJ whole genome shotgun (WGS) entry which is preliminary data.</text>
</comment>
<dbReference type="InterPro" id="IPR045851">
    <property type="entry name" value="AMP-bd_C_sf"/>
</dbReference>
<dbReference type="Gene3D" id="3.30.300.30">
    <property type="match status" value="1"/>
</dbReference>
<evidence type="ECO:0000256" key="1">
    <source>
        <dbReference type="ARBA" id="ARBA00022598"/>
    </source>
</evidence>
<evidence type="ECO:0000259" key="2">
    <source>
        <dbReference type="Pfam" id="PF00501"/>
    </source>
</evidence>
<name>A0ABX3A1J6_9GAMM</name>
<dbReference type="SUPFAM" id="SSF56801">
    <property type="entry name" value="Acetyl-CoA synthetase-like"/>
    <property type="match status" value="1"/>
</dbReference>
<dbReference type="EMBL" id="MDTU01000001">
    <property type="protein sequence ID" value="ODN42746.1"/>
    <property type="molecule type" value="Genomic_DNA"/>
</dbReference>
<dbReference type="InterPro" id="IPR042099">
    <property type="entry name" value="ANL_N_sf"/>
</dbReference>
<dbReference type="PANTHER" id="PTHR43767:SF8">
    <property type="entry name" value="LONG-CHAIN-FATTY-ACID--COA LIGASE"/>
    <property type="match status" value="1"/>
</dbReference>
<keyword evidence="4" id="KW-1185">Reference proteome</keyword>
<keyword evidence="1" id="KW-0436">Ligase</keyword>
<proteinExistence type="predicted"/>
<accession>A0ABX3A1J6</accession>
<dbReference type="InterPro" id="IPR050237">
    <property type="entry name" value="ATP-dep_AMP-bd_enzyme"/>
</dbReference>
<organism evidence="3 4">
    <name type="scientific">Piscirickettsia litoralis</name>
    <dbReference type="NCBI Taxonomy" id="1891921"/>
    <lineage>
        <taxon>Bacteria</taxon>
        <taxon>Pseudomonadati</taxon>
        <taxon>Pseudomonadota</taxon>
        <taxon>Gammaproteobacteria</taxon>
        <taxon>Thiotrichales</taxon>
        <taxon>Piscirickettsiaceae</taxon>
        <taxon>Piscirickettsia</taxon>
    </lineage>
</organism>
<dbReference type="PANTHER" id="PTHR43767">
    <property type="entry name" value="LONG-CHAIN-FATTY-ACID--COA LIGASE"/>
    <property type="match status" value="1"/>
</dbReference>
<dbReference type="Gene3D" id="3.40.50.12780">
    <property type="entry name" value="N-terminal domain of ligase-like"/>
    <property type="match status" value="1"/>
</dbReference>
<feature type="domain" description="AMP-dependent synthetase/ligase" evidence="2">
    <location>
        <begin position="9"/>
        <end position="145"/>
    </location>
</feature>